<dbReference type="AlphaFoldDB" id="A0ABD3BD23"/>
<evidence type="ECO:0000256" key="1">
    <source>
        <dbReference type="ARBA" id="ARBA00004613"/>
    </source>
</evidence>
<gene>
    <name evidence="10" type="ORF">CASFOL_040952</name>
</gene>
<dbReference type="InterPro" id="IPR008801">
    <property type="entry name" value="RALF"/>
</dbReference>
<comment type="subcellular location">
    <subcellularLocation>
        <location evidence="1">Secreted</location>
    </subcellularLocation>
</comment>
<keyword evidence="5 9" id="KW-0732">Signal</keyword>
<comment type="similarity">
    <text evidence="2">Belongs to the plant rapid alkalinization factor (RALF) family.</text>
</comment>
<evidence type="ECO:0000256" key="3">
    <source>
        <dbReference type="ARBA" id="ARBA00022525"/>
    </source>
</evidence>
<comment type="caution">
    <text evidence="10">The sequence shown here is derived from an EMBL/GenBank/DDBJ whole genome shotgun (WGS) entry which is preliminary data.</text>
</comment>
<evidence type="ECO:0000256" key="8">
    <source>
        <dbReference type="SAM" id="MobiDB-lite"/>
    </source>
</evidence>
<dbReference type="EMBL" id="JAVIJP010000100">
    <property type="protein sequence ID" value="KAL3615291.1"/>
    <property type="molecule type" value="Genomic_DNA"/>
</dbReference>
<feature type="chain" id="PRO_5044839644" evidence="9">
    <location>
        <begin position="28"/>
        <end position="122"/>
    </location>
</feature>
<keyword evidence="3" id="KW-0964">Secreted</keyword>
<proteinExistence type="inferred from homology"/>
<dbReference type="PANTHER" id="PTHR34270:SF3">
    <property type="entry name" value="PROTEIN RALF-LIKE 16-RELATED"/>
    <property type="match status" value="1"/>
</dbReference>
<dbReference type="GO" id="GO:0005576">
    <property type="term" value="C:extracellular region"/>
    <property type="evidence" value="ECO:0007669"/>
    <property type="project" value="UniProtKB-SubCell"/>
</dbReference>
<dbReference type="Proteomes" id="UP001632038">
    <property type="component" value="Unassembled WGS sequence"/>
</dbReference>
<evidence type="ECO:0000313" key="10">
    <source>
        <dbReference type="EMBL" id="KAL3615291.1"/>
    </source>
</evidence>
<organism evidence="10 11">
    <name type="scientific">Castilleja foliolosa</name>
    <dbReference type="NCBI Taxonomy" id="1961234"/>
    <lineage>
        <taxon>Eukaryota</taxon>
        <taxon>Viridiplantae</taxon>
        <taxon>Streptophyta</taxon>
        <taxon>Embryophyta</taxon>
        <taxon>Tracheophyta</taxon>
        <taxon>Spermatophyta</taxon>
        <taxon>Magnoliopsida</taxon>
        <taxon>eudicotyledons</taxon>
        <taxon>Gunneridae</taxon>
        <taxon>Pentapetalae</taxon>
        <taxon>asterids</taxon>
        <taxon>lamiids</taxon>
        <taxon>Lamiales</taxon>
        <taxon>Orobanchaceae</taxon>
        <taxon>Pedicularideae</taxon>
        <taxon>Castillejinae</taxon>
        <taxon>Castilleja</taxon>
    </lineage>
</organism>
<feature type="signal peptide" evidence="9">
    <location>
        <begin position="1"/>
        <end position="27"/>
    </location>
</feature>
<protein>
    <submittedName>
        <fullName evidence="10">Uncharacterized protein</fullName>
    </submittedName>
</protein>
<accession>A0ABD3BD23</accession>
<evidence type="ECO:0000256" key="9">
    <source>
        <dbReference type="SAM" id="SignalP"/>
    </source>
</evidence>
<evidence type="ECO:0000256" key="2">
    <source>
        <dbReference type="ARBA" id="ARBA00009178"/>
    </source>
</evidence>
<dbReference type="Pfam" id="PF05498">
    <property type="entry name" value="RALF"/>
    <property type="match status" value="1"/>
</dbReference>
<keyword evidence="11" id="KW-1185">Reference proteome</keyword>
<dbReference type="GO" id="GO:0005179">
    <property type="term" value="F:hormone activity"/>
    <property type="evidence" value="ECO:0007669"/>
    <property type="project" value="UniProtKB-KW"/>
</dbReference>
<feature type="region of interest" description="Disordered" evidence="8">
    <location>
        <begin position="54"/>
        <end position="111"/>
    </location>
</feature>
<evidence type="ECO:0000256" key="6">
    <source>
        <dbReference type="ARBA" id="ARBA00023157"/>
    </source>
</evidence>
<comment type="function">
    <text evidence="7">Cell signaling peptide that may regulate plant stress, growth, and development. Mediates a rapid alkalinization of extracellular space by mediating a transient increase in the cytoplasmic Ca(2+) concentration leading to a calcium-dependent signaling events through a cell surface receptor and a concomitant activation of some intracellular mitogen-activated protein kinases.</text>
</comment>
<reference evidence="11" key="1">
    <citation type="journal article" date="2024" name="IScience">
        <title>Strigolactones Initiate the Formation of Haustorium-like Structures in Castilleja.</title>
        <authorList>
            <person name="Buerger M."/>
            <person name="Peterson D."/>
            <person name="Chory J."/>
        </authorList>
    </citation>
    <scope>NUCLEOTIDE SEQUENCE [LARGE SCALE GENOMIC DNA]</scope>
</reference>
<sequence length="122" mass="13074">MAARMAVAVCFSVVLIVISAFPSSSEATINVATGHGAAWHYRIGKYISYPAIRGDQPGHRAGTPPTPDTPANPYHRGCDQATRCGGRGNDDREEIASPPPPMAVHFDGSSGYRVSDNRKLMY</sequence>
<name>A0ABD3BD23_9LAMI</name>
<evidence type="ECO:0000256" key="5">
    <source>
        <dbReference type="ARBA" id="ARBA00022729"/>
    </source>
</evidence>
<keyword evidence="6" id="KW-1015">Disulfide bond</keyword>
<evidence type="ECO:0000256" key="4">
    <source>
        <dbReference type="ARBA" id="ARBA00022702"/>
    </source>
</evidence>
<dbReference type="PANTHER" id="PTHR34270">
    <property type="entry name" value="PROTEIN RALF-LIKE 15-RELATED"/>
    <property type="match status" value="1"/>
</dbReference>
<keyword evidence="4" id="KW-0372">Hormone</keyword>
<evidence type="ECO:0000313" key="11">
    <source>
        <dbReference type="Proteomes" id="UP001632038"/>
    </source>
</evidence>
<evidence type="ECO:0000256" key="7">
    <source>
        <dbReference type="ARBA" id="ARBA00037228"/>
    </source>
</evidence>